<dbReference type="PANTHER" id="PTHR10598">
    <property type="entry name" value="SET1/ASH2 HISTONE METHYLTRANSFERASE COMPLEX SUBUNIT ASH2"/>
    <property type="match status" value="1"/>
</dbReference>
<dbReference type="InterPro" id="IPR003877">
    <property type="entry name" value="SPRY_dom"/>
</dbReference>
<dbReference type="GeneID" id="19949870"/>
<evidence type="ECO:0000256" key="2">
    <source>
        <dbReference type="ARBA" id="ARBA00023242"/>
    </source>
</evidence>
<dbReference type="InterPro" id="IPR037353">
    <property type="entry name" value="ASH2"/>
</dbReference>
<dbReference type="PROSITE" id="PS50188">
    <property type="entry name" value="B302_SPRY"/>
    <property type="match status" value="1"/>
</dbReference>
<proteinExistence type="predicted"/>
<protein>
    <recommendedName>
        <fullName evidence="4">B30.2/SPRY domain-containing protein</fullName>
    </recommendedName>
</protein>
<keyword evidence="2" id="KW-0539">Nucleus</keyword>
<dbReference type="OrthoDB" id="10266026at2759"/>
<dbReference type="CDD" id="cd12872">
    <property type="entry name" value="SPRY_Ash2"/>
    <property type="match status" value="1"/>
</dbReference>
<dbReference type="eggNOG" id="KOG2626">
    <property type="taxonomic scope" value="Eukaryota"/>
</dbReference>
<gene>
    <name evidence="5" type="ORF">SDRG_09143</name>
</gene>
<feature type="compositionally biased region" description="Low complexity" evidence="3">
    <location>
        <begin position="148"/>
        <end position="166"/>
    </location>
</feature>
<evidence type="ECO:0000256" key="3">
    <source>
        <dbReference type="SAM" id="MobiDB-lite"/>
    </source>
</evidence>
<dbReference type="AlphaFoldDB" id="T0RSK2"/>
<dbReference type="VEuPathDB" id="FungiDB:SDRG_09143"/>
<feature type="region of interest" description="Disordered" evidence="3">
    <location>
        <begin position="1"/>
        <end position="27"/>
    </location>
</feature>
<dbReference type="OMA" id="CMARANC"/>
<sequence length="244" mass="25727">MKRAEEYAAVATKRPRAEDKPDAPPAEERRTVRFVETGALLSLADDGLTVTGSKGYCMARANCGICHGNCYYEITLQPADVPYHVRFGVGTKKADINAPVGFDESSYAYRDLEGAIVHKSTRRDGYGAAFGPGDVVGALLLLPDQVESGPDPTSASSPPTNPASPSVGSESPAVTPASDVKKTNGILRFFVNGVDQGVAFDDLPCGDVYYPCVSIYHAGSVVANFGPSFRTPMGDAIPYSSPSP</sequence>
<evidence type="ECO:0000259" key="4">
    <source>
        <dbReference type="PROSITE" id="PS50188"/>
    </source>
</evidence>
<feature type="compositionally biased region" description="Basic and acidic residues" evidence="3">
    <location>
        <begin position="15"/>
        <end position="27"/>
    </location>
</feature>
<dbReference type="InterPro" id="IPR013320">
    <property type="entry name" value="ConA-like_dom_sf"/>
</dbReference>
<dbReference type="Gene3D" id="2.60.120.920">
    <property type="match status" value="1"/>
</dbReference>
<evidence type="ECO:0000256" key="1">
    <source>
        <dbReference type="ARBA" id="ARBA00004123"/>
    </source>
</evidence>
<dbReference type="EMBL" id="JH767160">
    <property type="protein sequence ID" value="EQC33157.1"/>
    <property type="molecule type" value="Genomic_DNA"/>
</dbReference>
<feature type="domain" description="B30.2/SPRY" evidence="4">
    <location>
        <begin position="8"/>
        <end position="196"/>
    </location>
</feature>
<accession>T0RSK2</accession>
<dbReference type="GO" id="GO:0000976">
    <property type="term" value="F:transcription cis-regulatory region binding"/>
    <property type="evidence" value="ECO:0007669"/>
    <property type="project" value="TreeGrafter"/>
</dbReference>
<dbReference type="SUPFAM" id="SSF49899">
    <property type="entry name" value="Concanavalin A-like lectins/glucanases"/>
    <property type="match status" value="1"/>
</dbReference>
<comment type="subcellular location">
    <subcellularLocation>
        <location evidence="1">Nucleus</location>
    </subcellularLocation>
</comment>
<dbReference type="InterPro" id="IPR001870">
    <property type="entry name" value="B30.2/SPRY"/>
</dbReference>
<dbReference type="InterPro" id="IPR043136">
    <property type="entry name" value="B30.2/SPRY_sf"/>
</dbReference>
<keyword evidence="6" id="KW-1185">Reference proteome</keyword>
<dbReference type="InParanoid" id="T0RSK2"/>
<evidence type="ECO:0000313" key="5">
    <source>
        <dbReference type="EMBL" id="EQC33157.1"/>
    </source>
</evidence>
<dbReference type="GO" id="GO:0048188">
    <property type="term" value="C:Set1C/COMPASS complex"/>
    <property type="evidence" value="ECO:0007669"/>
    <property type="project" value="InterPro"/>
</dbReference>
<reference evidence="5 6" key="1">
    <citation type="submission" date="2012-04" db="EMBL/GenBank/DDBJ databases">
        <title>The Genome Sequence of Saprolegnia declina VS20.</title>
        <authorList>
            <consortium name="The Broad Institute Genome Sequencing Platform"/>
            <person name="Russ C."/>
            <person name="Nusbaum C."/>
            <person name="Tyler B."/>
            <person name="van West P."/>
            <person name="Dieguez-Uribeondo J."/>
            <person name="de Bruijn I."/>
            <person name="Tripathy S."/>
            <person name="Jiang R."/>
            <person name="Young S.K."/>
            <person name="Zeng Q."/>
            <person name="Gargeya S."/>
            <person name="Fitzgerald M."/>
            <person name="Haas B."/>
            <person name="Abouelleil A."/>
            <person name="Alvarado L."/>
            <person name="Arachchi H.M."/>
            <person name="Berlin A."/>
            <person name="Chapman S.B."/>
            <person name="Goldberg J."/>
            <person name="Griggs A."/>
            <person name="Gujja S."/>
            <person name="Hansen M."/>
            <person name="Howarth C."/>
            <person name="Imamovic A."/>
            <person name="Larimer J."/>
            <person name="McCowen C."/>
            <person name="Montmayeur A."/>
            <person name="Murphy C."/>
            <person name="Neiman D."/>
            <person name="Pearson M."/>
            <person name="Priest M."/>
            <person name="Roberts A."/>
            <person name="Saif S."/>
            <person name="Shea T."/>
            <person name="Sisk P."/>
            <person name="Sykes S."/>
            <person name="Wortman J."/>
            <person name="Nusbaum C."/>
            <person name="Birren B."/>
        </authorList>
    </citation>
    <scope>NUCLEOTIDE SEQUENCE [LARGE SCALE GENOMIC DNA]</scope>
    <source>
        <strain evidence="5 6">VS20</strain>
    </source>
</reference>
<feature type="region of interest" description="Disordered" evidence="3">
    <location>
        <begin position="147"/>
        <end position="177"/>
    </location>
</feature>
<dbReference type="STRING" id="1156394.T0RSK2"/>
<dbReference type="SMART" id="SM00449">
    <property type="entry name" value="SPRY"/>
    <property type="match status" value="1"/>
</dbReference>
<organism evidence="5 6">
    <name type="scientific">Saprolegnia diclina (strain VS20)</name>
    <dbReference type="NCBI Taxonomy" id="1156394"/>
    <lineage>
        <taxon>Eukaryota</taxon>
        <taxon>Sar</taxon>
        <taxon>Stramenopiles</taxon>
        <taxon>Oomycota</taxon>
        <taxon>Saprolegniomycetes</taxon>
        <taxon>Saprolegniales</taxon>
        <taxon>Saprolegniaceae</taxon>
        <taxon>Saprolegnia</taxon>
    </lineage>
</organism>
<dbReference type="Pfam" id="PF00622">
    <property type="entry name" value="SPRY"/>
    <property type="match status" value="1"/>
</dbReference>
<dbReference type="PANTHER" id="PTHR10598:SF0">
    <property type="entry name" value="SET1_ASH2 HISTONE METHYLTRANSFERASE COMPLEX SUBUNIT ASH2"/>
    <property type="match status" value="1"/>
</dbReference>
<name>T0RSK2_SAPDV</name>
<evidence type="ECO:0000313" key="6">
    <source>
        <dbReference type="Proteomes" id="UP000030762"/>
    </source>
</evidence>
<dbReference type="RefSeq" id="XP_008613280.1">
    <property type="nucleotide sequence ID" value="XM_008615058.1"/>
</dbReference>
<dbReference type="Proteomes" id="UP000030762">
    <property type="component" value="Unassembled WGS sequence"/>
</dbReference>